<name>A0ABM4CFV8_HYDVU</name>
<accession>A0ABM4CFV8</accession>
<dbReference type="Gene3D" id="1.25.40.10">
    <property type="entry name" value="Tetratricopeptide repeat domain"/>
    <property type="match status" value="1"/>
</dbReference>
<evidence type="ECO:0000256" key="4">
    <source>
        <dbReference type="PROSITE-ProRule" id="PRU00339"/>
    </source>
</evidence>
<keyword evidence="1" id="KW-0677">Repeat</keyword>
<dbReference type="InterPro" id="IPR044244">
    <property type="entry name" value="TTC27/Emw1"/>
</dbReference>
<dbReference type="PANTHER" id="PTHR16193:SF0">
    <property type="entry name" value="TETRATRICOPEPTIDE REPEAT PROTEIN 27"/>
    <property type="match status" value="1"/>
</dbReference>
<gene>
    <name evidence="6" type="primary">LOC100209167</name>
</gene>
<protein>
    <submittedName>
        <fullName evidence="6">Tetratricopeptide repeat protein 27 isoform X2</fullName>
    </submittedName>
</protein>
<evidence type="ECO:0000313" key="6">
    <source>
        <dbReference type="RefSeq" id="XP_065660583.1"/>
    </source>
</evidence>
<keyword evidence="2 4" id="KW-0802">TPR repeat</keyword>
<dbReference type="SUPFAM" id="SSF48452">
    <property type="entry name" value="TPR-like"/>
    <property type="match status" value="1"/>
</dbReference>
<keyword evidence="5" id="KW-1185">Reference proteome</keyword>
<sequence length="793" mass="91462">MTGIEEKKSDNDLKIGFNSTFGRSMLKYIVNIASSDSDFNTLLNEWIKKSLEDPETCKETIVEVGVASLKHFLQANWTGPKEYTFNNEDFNEVILSQEVSSCAILALEKDGDDLYQLLFHPILLQIAKTILLDLRLFFSDQVLIWSVKCLSTILEVVQEVNDQHLKILNELYAAVDCDGSSFYLQAKEVQAEFFLDVSHCFLRLYDFDKCKECHLKVQKILQIDLALTASLGKRTKFQENNLPQMRLDINLNESREIITSHGEATKELPTDITLNDDTLLPHIKFIDQSSLNCVNISPIDQAFILSTCIYLHKSRPRDKLTVEEVMPYIECVLQAPKVWSIQYKCLYLRCLFEFASTRKMERSISQLEELHYTYTKNVPEVSERQILMHSIGLQPIWKCEQSQAELLLSCGFTDSALEIFLRLHLWDDVIVCYQRLGKHGKAEKIIRNQLAIRETAVLWCLLGDATMDIQYYEKAWTVSNYRSARAQRSIGLSYLRKQMFAEAIPYLQKSLDLNCLQPSVAFSLGCSCMATNQLDLATKALQQCCSLDPDNSQAWNNLASSFIRLNHIQKAFRALKEATRLSYDNWKIWENFLLVSTDIGSFEDSINCVNRLVELKRKTIDSEVLRILVDVVKEKIEDKNGLKADRLKDRLQKMFAYVTSQITSDPYIWENYARLTLIDADLEKHEKALDLLYKSHRCFTQHTEWEKNEKELGAVIRVTRMMIKATKDVTMATELKGRAVTLCTTSKMCVINLVLRLKKAFTDIDNQIFPSVKPFIVELEEHVNELQELLLQF</sequence>
<dbReference type="Pfam" id="PF13181">
    <property type="entry name" value="TPR_8"/>
    <property type="match status" value="2"/>
</dbReference>
<dbReference type="SMART" id="SM00028">
    <property type="entry name" value="TPR"/>
    <property type="match status" value="4"/>
</dbReference>
<feature type="repeat" description="TPR" evidence="4">
    <location>
        <begin position="552"/>
        <end position="585"/>
    </location>
</feature>
<dbReference type="GeneID" id="100209167"/>
<evidence type="ECO:0000256" key="2">
    <source>
        <dbReference type="ARBA" id="ARBA00022803"/>
    </source>
</evidence>
<organism evidence="5 6">
    <name type="scientific">Hydra vulgaris</name>
    <name type="common">Hydra</name>
    <name type="synonym">Hydra attenuata</name>
    <dbReference type="NCBI Taxonomy" id="6087"/>
    <lineage>
        <taxon>Eukaryota</taxon>
        <taxon>Metazoa</taxon>
        <taxon>Cnidaria</taxon>
        <taxon>Hydrozoa</taxon>
        <taxon>Hydroidolina</taxon>
        <taxon>Anthoathecata</taxon>
        <taxon>Aplanulata</taxon>
        <taxon>Hydridae</taxon>
        <taxon>Hydra</taxon>
    </lineage>
</organism>
<evidence type="ECO:0000313" key="5">
    <source>
        <dbReference type="Proteomes" id="UP001652625"/>
    </source>
</evidence>
<evidence type="ECO:0000256" key="3">
    <source>
        <dbReference type="ARBA" id="ARBA00024020"/>
    </source>
</evidence>
<reference evidence="6" key="1">
    <citation type="submission" date="2025-08" db="UniProtKB">
        <authorList>
            <consortium name="RefSeq"/>
        </authorList>
    </citation>
    <scope>IDENTIFICATION</scope>
</reference>
<evidence type="ECO:0000256" key="1">
    <source>
        <dbReference type="ARBA" id="ARBA00022737"/>
    </source>
</evidence>
<dbReference type="PROSITE" id="PS50005">
    <property type="entry name" value="TPR"/>
    <property type="match status" value="1"/>
</dbReference>
<comment type="similarity">
    <text evidence="3">Belongs to the TTC27 family.</text>
</comment>
<dbReference type="RefSeq" id="XP_065660583.1">
    <property type="nucleotide sequence ID" value="XM_065804511.1"/>
</dbReference>
<dbReference type="Proteomes" id="UP001652625">
    <property type="component" value="Chromosome 09"/>
</dbReference>
<dbReference type="InterPro" id="IPR011990">
    <property type="entry name" value="TPR-like_helical_dom_sf"/>
</dbReference>
<proteinExistence type="inferred from homology"/>
<dbReference type="PANTHER" id="PTHR16193">
    <property type="entry name" value="TETRATRICOPEPTIDE REPEAT PROTEIN 27"/>
    <property type="match status" value="1"/>
</dbReference>
<dbReference type="InterPro" id="IPR019734">
    <property type="entry name" value="TPR_rpt"/>
</dbReference>